<dbReference type="AlphaFoldDB" id="A0A0F9XQ90"/>
<evidence type="ECO:0000313" key="1">
    <source>
        <dbReference type="EMBL" id="KKN94498.1"/>
    </source>
</evidence>
<comment type="caution">
    <text evidence="1">The sequence shown here is derived from an EMBL/GenBank/DDBJ whole genome shotgun (WGS) entry which is preliminary data.</text>
</comment>
<dbReference type="Pfam" id="PF05988">
    <property type="entry name" value="DUF899"/>
    <property type="match status" value="1"/>
</dbReference>
<sequence>MPRNATAYPNIVARAEWLAERRKLLTEEKTLTRARDALNAARRRLPMVRVEKDYEFTGPEGTLSLLDMFSGRSQLIVGHFMFDPEWENGCPSCTHMADEISSGQVGHLRDGNTEFAYVSRAPLPKIEAYKARRGWTFPWNSSFGGDFNYDFHVTLDRSVAPPEYNYKSEEELAAAGMELKDGQSVELPGFSMFLRIEKEIFHTYSTYARGGEMIGGSHYMLDLTAWGRQQDFEDSPDGWPQQPTYG</sequence>
<dbReference type="InterPro" id="IPR010296">
    <property type="entry name" value="DUF899_thioredox"/>
</dbReference>
<protein>
    <recommendedName>
        <fullName evidence="2">Thioredoxin domain-containing protein</fullName>
    </recommendedName>
</protein>
<organism evidence="1">
    <name type="scientific">marine sediment metagenome</name>
    <dbReference type="NCBI Taxonomy" id="412755"/>
    <lineage>
        <taxon>unclassified sequences</taxon>
        <taxon>metagenomes</taxon>
        <taxon>ecological metagenomes</taxon>
    </lineage>
</organism>
<evidence type="ECO:0008006" key="2">
    <source>
        <dbReference type="Google" id="ProtNLM"/>
    </source>
</evidence>
<name>A0A0F9XQ90_9ZZZZ</name>
<proteinExistence type="predicted"/>
<reference evidence="1" key="1">
    <citation type="journal article" date="2015" name="Nature">
        <title>Complex archaea that bridge the gap between prokaryotes and eukaryotes.</title>
        <authorList>
            <person name="Spang A."/>
            <person name="Saw J.H."/>
            <person name="Jorgensen S.L."/>
            <person name="Zaremba-Niedzwiedzka K."/>
            <person name="Martijn J."/>
            <person name="Lind A.E."/>
            <person name="van Eijk R."/>
            <person name="Schleper C."/>
            <person name="Guy L."/>
            <person name="Ettema T.J."/>
        </authorList>
    </citation>
    <scope>NUCLEOTIDE SEQUENCE</scope>
</reference>
<gene>
    <name evidence="1" type="ORF">LCGC14_0188470</name>
</gene>
<dbReference type="EMBL" id="LAZR01000078">
    <property type="protein sequence ID" value="KKN94498.1"/>
    <property type="molecule type" value="Genomic_DNA"/>
</dbReference>
<accession>A0A0F9XQ90</accession>